<dbReference type="PRINTS" id="PR00364">
    <property type="entry name" value="DISEASERSIST"/>
</dbReference>
<protein>
    <submittedName>
        <fullName evidence="2">ATP/GTP-binding protein</fullName>
    </submittedName>
</protein>
<dbReference type="InterPro" id="IPR027417">
    <property type="entry name" value="P-loop_NTPase"/>
</dbReference>
<dbReference type="Proteomes" id="UP000605568">
    <property type="component" value="Unassembled WGS sequence"/>
</dbReference>
<feature type="domain" description="NB-ARC" evidence="1">
    <location>
        <begin position="51"/>
        <end position="189"/>
    </location>
</feature>
<evidence type="ECO:0000259" key="1">
    <source>
        <dbReference type="Pfam" id="PF00931"/>
    </source>
</evidence>
<evidence type="ECO:0000313" key="2">
    <source>
        <dbReference type="EMBL" id="GHH56057.1"/>
    </source>
</evidence>
<comment type="caution">
    <text evidence="2">The sequence shown here is derived from an EMBL/GenBank/DDBJ whole genome shotgun (WGS) entry which is preliminary data.</text>
</comment>
<dbReference type="InterPro" id="IPR053137">
    <property type="entry name" value="NLR-like"/>
</dbReference>
<dbReference type="PANTHER" id="PTHR46082">
    <property type="entry name" value="ATP/GTP-BINDING PROTEIN-RELATED"/>
    <property type="match status" value="1"/>
</dbReference>
<keyword evidence="3" id="KW-1185">Reference proteome</keyword>
<proteinExistence type="predicted"/>
<dbReference type="InterPro" id="IPR011990">
    <property type="entry name" value="TPR-like_helical_dom_sf"/>
</dbReference>
<name>A0ABQ3MZL3_9PSEU</name>
<accession>A0ABQ3MZL3</accession>
<organism evidence="2 3">
    <name type="scientific">Lentzea cavernae</name>
    <dbReference type="NCBI Taxonomy" id="2020703"/>
    <lineage>
        <taxon>Bacteria</taxon>
        <taxon>Bacillati</taxon>
        <taxon>Actinomycetota</taxon>
        <taxon>Actinomycetes</taxon>
        <taxon>Pseudonocardiales</taxon>
        <taxon>Pseudonocardiaceae</taxon>
        <taxon>Lentzea</taxon>
    </lineage>
</organism>
<dbReference type="Gene3D" id="3.40.50.300">
    <property type="entry name" value="P-loop containing nucleotide triphosphate hydrolases"/>
    <property type="match status" value="1"/>
</dbReference>
<dbReference type="SUPFAM" id="SSF52540">
    <property type="entry name" value="P-loop containing nucleoside triphosphate hydrolases"/>
    <property type="match status" value="1"/>
</dbReference>
<dbReference type="Gene3D" id="1.25.40.10">
    <property type="entry name" value="Tetratricopeptide repeat domain"/>
    <property type="match status" value="1"/>
</dbReference>
<dbReference type="Pfam" id="PF00931">
    <property type="entry name" value="NB-ARC"/>
    <property type="match status" value="1"/>
</dbReference>
<dbReference type="InterPro" id="IPR002182">
    <property type="entry name" value="NB-ARC"/>
</dbReference>
<gene>
    <name evidence="2" type="ORF">GCM10017774_73490</name>
</gene>
<reference evidence="3" key="1">
    <citation type="journal article" date="2019" name="Int. J. Syst. Evol. Microbiol.">
        <title>The Global Catalogue of Microorganisms (GCM) 10K type strain sequencing project: providing services to taxonomists for standard genome sequencing and annotation.</title>
        <authorList>
            <consortium name="The Broad Institute Genomics Platform"/>
            <consortium name="The Broad Institute Genome Sequencing Center for Infectious Disease"/>
            <person name="Wu L."/>
            <person name="Ma J."/>
        </authorList>
    </citation>
    <scope>NUCLEOTIDE SEQUENCE [LARGE SCALE GENOMIC DNA]</scope>
    <source>
        <strain evidence="3">CGMCC 4.7367</strain>
    </source>
</reference>
<dbReference type="PANTHER" id="PTHR46082:SF6">
    <property type="entry name" value="AAA+ ATPASE DOMAIN-CONTAINING PROTEIN-RELATED"/>
    <property type="match status" value="1"/>
</dbReference>
<dbReference type="EMBL" id="BNAR01000015">
    <property type="protein sequence ID" value="GHH56057.1"/>
    <property type="molecule type" value="Genomic_DNA"/>
</dbReference>
<evidence type="ECO:0000313" key="3">
    <source>
        <dbReference type="Proteomes" id="UP000605568"/>
    </source>
</evidence>
<sequence>MNLQIGDIRGDFTLHHHSTIRPPAELPLLVGVVPRRAASFQERRPLPGSPTVVLSGMGGVGKTQLAAHHAASAWASGETRLLVWVTAGSREAVVSVFAEAAAELTGRDETEPERGARRLLEWLARGSEPWLVVLDDVEDPADLEGLWPPDNGRTLVTTRRRDAALHGDQRAVVDVESFSEDEGLSYLRTVLADRPQLLDGAAEVVRELGCLPLALAQAGAYMLDMHLSGTEYLSRLGKSRRTGVAGTWSLSIKQANGLRPKRVAGHLLDLACLLDPNGVPLGVLTSPRARKYLTDRTGHELDETGVRDVLAHLHRLGVVTLDTGSAHREVKVHAQVQRAHRENWSTRQLRRACRAAAEALNGVWPEVELSKDEGHVLRANGEALMAAAGVKVWVREAMYLSITLGNSIGESGRAAEARDYFDRLSAESGRLEHVLDLQTIILRGCRAHWRAKAGDPAGALRDFEQIAADEPRISRFFRRFTPHFMQYNRHDIAIMRAETGDLEGAIAGLEDVLAERLLQHGPDHSSVLSTRTSLARLRAETTTGDPLAEFEGLVPDLCRVLGPLSRETLMAKGSRAYWLARTGDTAAAITEREQLVLDFTEVFGPEHQRTLLVRADLARSLHDGGQAELAAQEGERLLADQVRILGTDHEDTEDTRRMLDGWR</sequence>